<dbReference type="Pfam" id="PF09789">
    <property type="entry name" value="CC149"/>
    <property type="match status" value="1"/>
</dbReference>
<dbReference type="AlphaFoldDB" id="A0A7M6DM27"/>
<evidence type="ECO:0000256" key="4">
    <source>
        <dbReference type="SAM" id="MobiDB-lite"/>
    </source>
</evidence>
<protein>
    <submittedName>
        <fullName evidence="5">Uncharacterized protein</fullName>
    </submittedName>
</protein>
<feature type="coiled-coil region" evidence="3">
    <location>
        <begin position="21"/>
        <end position="65"/>
    </location>
</feature>
<dbReference type="EnsemblMetazoa" id="CLYHEMT015629.1">
    <property type="protein sequence ID" value="CLYHEMP015629.1"/>
    <property type="gene ID" value="CLYHEMG015629"/>
</dbReference>
<dbReference type="PANTHER" id="PTHR21682:SF2">
    <property type="entry name" value="COILED-COIL DOMAIN-CONTAINING PROTEIN 149"/>
    <property type="match status" value="1"/>
</dbReference>
<feature type="region of interest" description="Disordered" evidence="4">
    <location>
        <begin position="403"/>
        <end position="436"/>
    </location>
</feature>
<dbReference type="OrthoDB" id="5917629at2759"/>
<comment type="similarity">
    <text evidence="1">Belongs to the CCDC149 family.</text>
</comment>
<proteinExistence type="inferred from homology"/>
<keyword evidence="2 3" id="KW-0175">Coiled coil</keyword>
<sequence>MALSRSEENWSVLINEFNICKQKLQSKRESLKIMMKELDQAQIEKDVYKNKARQLQRDFEELKTAVGESWNNNEHALKFGENEKKVNTLTNLLQYSKDENGRLKTDLENIRQLYNDTQKDNILLRNSLTRQEETKKVNENGVNDKEKLIIQLEESLAKLHDLEDEVEVLREENKQIEDEKQSIHEKNLRLNTELNYILHNDDKRIVDIDTLVLENQYLKEVVKQYKEEKSAANNTVQRYKEALKQKRSTPTSPSKGQSEGFFTKSSNSGTIADLQRVNKALTEKLSEKDLALKHQRNTNRILGTRVHELEKKLKTLEISGLWSHEKRIPRQISLESFTTIEQTDKHISLIDSPSNNVDKDDINGDTASNLTATVDNKEDCSEQVNEECELTSDKLNDAELTRIDNKNGIKTPDKRIPSPTMIKRLSPDSLRALEDD</sequence>
<feature type="compositionally biased region" description="Basic and acidic residues" evidence="4">
    <location>
        <begin position="403"/>
        <end position="416"/>
    </location>
</feature>
<dbReference type="GeneID" id="136824354"/>
<evidence type="ECO:0000256" key="1">
    <source>
        <dbReference type="ARBA" id="ARBA00005872"/>
    </source>
</evidence>
<reference evidence="5" key="1">
    <citation type="submission" date="2021-01" db="UniProtKB">
        <authorList>
            <consortium name="EnsemblMetazoa"/>
        </authorList>
    </citation>
    <scope>IDENTIFICATION</scope>
</reference>
<feature type="region of interest" description="Disordered" evidence="4">
    <location>
        <begin position="237"/>
        <end position="264"/>
    </location>
</feature>
<dbReference type="PANTHER" id="PTHR21682">
    <property type="entry name" value="COILED-COIL DOMAIN-CONTAINING PROTEIN 149"/>
    <property type="match status" value="1"/>
</dbReference>
<evidence type="ECO:0000313" key="5">
    <source>
        <dbReference type="EnsemblMetazoa" id="CLYHEMP015629.1"/>
    </source>
</evidence>
<evidence type="ECO:0000256" key="3">
    <source>
        <dbReference type="SAM" id="Coils"/>
    </source>
</evidence>
<keyword evidence="6" id="KW-1185">Reference proteome</keyword>
<dbReference type="Proteomes" id="UP000594262">
    <property type="component" value="Unplaced"/>
</dbReference>
<dbReference type="InterPro" id="IPR019179">
    <property type="entry name" value="CC149"/>
</dbReference>
<evidence type="ECO:0000313" key="6">
    <source>
        <dbReference type="Proteomes" id="UP000594262"/>
    </source>
</evidence>
<organism evidence="5 6">
    <name type="scientific">Clytia hemisphaerica</name>
    <dbReference type="NCBI Taxonomy" id="252671"/>
    <lineage>
        <taxon>Eukaryota</taxon>
        <taxon>Metazoa</taxon>
        <taxon>Cnidaria</taxon>
        <taxon>Hydrozoa</taxon>
        <taxon>Hydroidolina</taxon>
        <taxon>Leptothecata</taxon>
        <taxon>Obeliida</taxon>
        <taxon>Clytiidae</taxon>
        <taxon>Clytia</taxon>
    </lineage>
</organism>
<feature type="compositionally biased region" description="Polar residues" evidence="4">
    <location>
        <begin position="248"/>
        <end position="257"/>
    </location>
</feature>
<dbReference type="RefSeq" id="XP_066936610.1">
    <property type="nucleotide sequence ID" value="XM_067080509.1"/>
</dbReference>
<evidence type="ECO:0000256" key="2">
    <source>
        <dbReference type="ARBA" id="ARBA00023054"/>
    </source>
</evidence>
<name>A0A7M6DM27_9CNID</name>
<accession>A0A7M6DM27</accession>